<evidence type="ECO:0000313" key="2">
    <source>
        <dbReference type="Proteomes" id="UP000886501"/>
    </source>
</evidence>
<proteinExistence type="predicted"/>
<keyword evidence="2" id="KW-1185">Reference proteome</keyword>
<organism evidence="1 2">
    <name type="scientific">Thelephora ganbajun</name>
    <name type="common">Ganba fungus</name>
    <dbReference type="NCBI Taxonomy" id="370292"/>
    <lineage>
        <taxon>Eukaryota</taxon>
        <taxon>Fungi</taxon>
        <taxon>Dikarya</taxon>
        <taxon>Basidiomycota</taxon>
        <taxon>Agaricomycotina</taxon>
        <taxon>Agaricomycetes</taxon>
        <taxon>Thelephorales</taxon>
        <taxon>Thelephoraceae</taxon>
        <taxon>Thelephora</taxon>
    </lineage>
</organism>
<name>A0ACB6ZD99_THEGA</name>
<reference evidence="1" key="2">
    <citation type="journal article" date="2020" name="Nat. Commun.">
        <title>Large-scale genome sequencing of mycorrhizal fungi provides insights into the early evolution of symbiotic traits.</title>
        <authorList>
            <person name="Miyauchi S."/>
            <person name="Kiss E."/>
            <person name="Kuo A."/>
            <person name="Drula E."/>
            <person name="Kohler A."/>
            <person name="Sanchez-Garcia M."/>
            <person name="Morin E."/>
            <person name="Andreopoulos B."/>
            <person name="Barry K.W."/>
            <person name="Bonito G."/>
            <person name="Buee M."/>
            <person name="Carver A."/>
            <person name="Chen C."/>
            <person name="Cichocki N."/>
            <person name="Clum A."/>
            <person name="Culley D."/>
            <person name="Crous P.W."/>
            <person name="Fauchery L."/>
            <person name="Girlanda M."/>
            <person name="Hayes R.D."/>
            <person name="Keri Z."/>
            <person name="LaButti K."/>
            <person name="Lipzen A."/>
            <person name="Lombard V."/>
            <person name="Magnuson J."/>
            <person name="Maillard F."/>
            <person name="Murat C."/>
            <person name="Nolan M."/>
            <person name="Ohm R.A."/>
            <person name="Pangilinan J."/>
            <person name="Pereira M.F."/>
            <person name="Perotto S."/>
            <person name="Peter M."/>
            <person name="Pfister S."/>
            <person name="Riley R."/>
            <person name="Sitrit Y."/>
            <person name="Stielow J.B."/>
            <person name="Szollosi G."/>
            <person name="Zifcakova L."/>
            <person name="Stursova M."/>
            <person name="Spatafora J.W."/>
            <person name="Tedersoo L."/>
            <person name="Vaario L.M."/>
            <person name="Yamada A."/>
            <person name="Yan M."/>
            <person name="Wang P."/>
            <person name="Xu J."/>
            <person name="Bruns T."/>
            <person name="Baldrian P."/>
            <person name="Vilgalys R."/>
            <person name="Dunand C."/>
            <person name="Henrissat B."/>
            <person name="Grigoriev I.V."/>
            <person name="Hibbett D."/>
            <person name="Nagy L.G."/>
            <person name="Martin F.M."/>
        </authorList>
    </citation>
    <scope>NUCLEOTIDE SEQUENCE</scope>
    <source>
        <strain evidence="1">P2</strain>
    </source>
</reference>
<dbReference type="Proteomes" id="UP000886501">
    <property type="component" value="Unassembled WGS sequence"/>
</dbReference>
<sequence>MTQPKTKITEHHQPPTPELSRIAWTASSRIDSARNETRPIYRLPFEVLALIMDFCRSEQFANYYPRAYGWVRLMLVSRVWKATILSFPSLWSKLVMSTSVSQSGIRTILERSGSHPLQVVIPSAGWSDVYPKSIRYRHIDLVVELLPRISQLVVATCGGYDTPRIYHAFKDRTAGQLLQFSFIASPRSERLLALHTPRLRSLYLSGVGSWPASVAENLTHIHLDFSLNPETLGSDLKNSPRLKQISINGVFQVPARFGNHSRISLMPGVRLVITGSQKAAASLFALGSTNYLSITKTIVVTDIPITPFLKFALPQDTSCFQNLNDLTKVHLKLSHLTKVYLKPTDSGEDPYTCMPRTATIVLRCSTAERETLHIDLEYVYNNMGSPNTMETEIVSERPPAMRALGYLRPLDLKKVVELRIEGFVGEWRLQSFELYHFLQHMPVLRRIVTGDDNREIFLFALSTVGRSASVIVEGV</sequence>
<gene>
    <name evidence="1" type="ORF">BDM02DRAFT_3187989</name>
</gene>
<accession>A0ACB6ZD99</accession>
<comment type="caution">
    <text evidence="1">The sequence shown here is derived from an EMBL/GenBank/DDBJ whole genome shotgun (WGS) entry which is preliminary data.</text>
</comment>
<reference evidence="1" key="1">
    <citation type="submission" date="2019-10" db="EMBL/GenBank/DDBJ databases">
        <authorList>
            <consortium name="DOE Joint Genome Institute"/>
            <person name="Kuo A."/>
            <person name="Miyauchi S."/>
            <person name="Kiss E."/>
            <person name="Drula E."/>
            <person name="Kohler A."/>
            <person name="Sanchez-Garcia M."/>
            <person name="Andreopoulos B."/>
            <person name="Barry K.W."/>
            <person name="Bonito G."/>
            <person name="Buee M."/>
            <person name="Carver A."/>
            <person name="Chen C."/>
            <person name="Cichocki N."/>
            <person name="Clum A."/>
            <person name="Culley D."/>
            <person name="Crous P.W."/>
            <person name="Fauchery L."/>
            <person name="Girlanda M."/>
            <person name="Hayes R."/>
            <person name="Keri Z."/>
            <person name="Labutti K."/>
            <person name="Lipzen A."/>
            <person name="Lombard V."/>
            <person name="Magnuson J."/>
            <person name="Maillard F."/>
            <person name="Morin E."/>
            <person name="Murat C."/>
            <person name="Nolan M."/>
            <person name="Ohm R."/>
            <person name="Pangilinan J."/>
            <person name="Pereira M."/>
            <person name="Perotto S."/>
            <person name="Peter M."/>
            <person name="Riley R."/>
            <person name="Sitrit Y."/>
            <person name="Stielow B."/>
            <person name="Szollosi G."/>
            <person name="Zifcakova L."/>
            <person name="Stursova M."/>
            <person name="Spatafora J.W."/>
            <person name="Tedersoo L."/>
            <person name="Vaario L.-M."/>
            <person name="Yamada A."/>
            <person name="Yan M."/>
            <person name="Wang P."/>
            <person name="Xu J."/>
            <person name="Bruns T."/>
            <person name="Baldrian P."/>
            <person name="Vilgalys R."/>
            <person name="Henrissat B."/>
            <person name="Grigoriev I.V."/>
            <person name="Hibbett D."/>
            <person name="Nagy L.G."/>
            <person name="Martin F.M."/>
        </authorList>
    </citation>
    <scope>NUCLEOTIDE SEQUENCE</scope>
    <source>
        <strain evidence="1">P2</strain>
    </source>
</reference>
<dbReference type="EMBL" id="MU118034">
    <property type="protein sequence ID" value="KAF9647388.1"/>
    <property type="molecule type" value="Genomic_DNA"/>
</dbReference>
<protein>
    <submittedName>
        <fullName evidence="1">Uncharacterized protein</fullName>
    </submittedName>
</protein>
<evidence type="ECO:0000313" key="1">
    <source>
        <dbReference type="EMBL" id="KAF9647388.1"/>
    </source>
</evidence>